<keyword evidence="9" id="KW-1185">Reference proteome</keyword>
<gene>
    <name evidence="8" type="primary">fruK_2</name>
    <name evidence="8" type="ORF">Voc01_050490</name>
</gene>
<keyword evidence="2 6" id="KW-0808">Transferase</keyword>
<dbReference type="EMBL" id="BOPH01000073">
    <property type="protein sequence ID" value="GIJ70132.1"/>
    <property type="molecule type" value="Genomic_DNA"/>
</dbReference>
<evidence type="ECO:0000256" key="3">
    <source>
        <dbReference type="ARBA" id="ARBA00022741"/>
    </source>
</evidence>
<feature type="domain" description="Carbohydrate kinase PfkB" evidence="7">
    <location>
        <begin position="24"/>
        <end position="288"/>
    </location>
</feature>
<dbReference type="Pfam" id="PF00294">
    <property type="entry name" value="PfkB"/>
    <property type="match status" value="1"/>
</dbReference>
<accession>A0A8J3ZW98</accession>
<dbReference type="GO" id="GO:0005524">
    <property type="term" value="F:ATP binding"/>
    <property type="evidence" value="ECO:0007669"/>
    <property type="project" value="UniProtKB-KW"/>
</dbReference>
<keyword evidence="4" id="KW-0418">Kinase</keyword>
<dbReference type="GO" id="GO:0005829">
    <property type="term" value="C:cytosol"/>
    <property type="evidence" value="ECO:0007669"/>
    <property type="project" value="TreeGrafter"/>
</dbReference>
<dbReference type="Gene3D" id="3.40.1190.20">
    <property type="match status" value="1"/>
</dbReference>
<dbReference type="InterPro" id="IPR011611">
    <property type="entry name" value="PfkB_dom"/>
</dbReference>
<dbReference type="Proteomes" id="UP000635606">
    <property type="component" value="Unassembled WGS sequence"/>
</dbReference>
<keyword evidence="3" id="KW-0547">Nucleotide-binding</keyword>
<dbReference type="InterPro" id="IPR029056">
    <property type="entry name" value="Ribokinase-like"/>
</dbReference>
<comment type="caution">
    <text evidence="8">The sequence shown here is derived from an EMBL/GenBank/DDBJ whole genome shotgun (WGS) entry which is preliminary data.</text>
</comment>
<reference evidence="8" key="1">
    <citation type="submission" date="2021-01" db="EMBL/GenBank/DDBJ databases">
        <title>Whole genome shotgun sequence of Virgisporangium ochraceum NBRC 16418.</title>
        <authorList>
            <person name="Komaki H."/>
            <person name="Tamura T."/>
        </authorList>
    </citation>
    <scope>NUCLEOTIDE SEQUENCE</scope>
    <source>
        <strain evidence="8">NBRC 16418</strain>
    </source>
</reference>
<evidence type="ECO:0000259" key="7">
    <source>
        <dbReference type="Pfam" id="PF00294"/>
    </source>
</evidence>
<evidence type="ECO:0000256" key="6">
    <source>
        <dbReference type="PIRNR" id="PIRNR000535"/>
    </source>
</evidence>
<protein>
    <submittedName>
        <fullName evidence="8">1-phosphofructokinase</fullName>
    </submittedName>
</protein>
<dbReference type="AlphaFoldDB" id="A0A8J3ZW98"/>
<sequence>MSTPSAMVFAPAPQLTVTIERFSETDELHVHPGGQGIWQARMLRLLEVPVTLCAALGGEVGTVLEPALAGEDLTLRLVKRESTSGWYVHDRREGQREEVAAGHGHPLTRHEVDELYGLALAEGLRARVTVLSGTPDQTTVPADLYRRLSADIRANGGRVVADLSGEQVRAALEGGLFFLKVSHEEALEDGHAKGESREEMVRALHSLRDAGAENVVISRAADPALALLDGDVYEIGLPKLEAAETRGAGDSMTAGVASVLAKDGDLVDAVRTGAAAGALNVTRHGLGTGRAEAIAELIGHVRLDRLDGV</sequence>
<evidence type="ECO:0000313" key="9">
    <source>
        <dbReference type="Proteomes" id="UP000635606"/>
    </source>
</evidence>
<keyword evidence="5" id="KW-0067">ATP-binding</keyword>
<dbReference type="PIRSF" id="PIRSF000535">
    <property type="entry name" value="1PFK/6PFK/LacC"/>
    <property type="match status" value="1"/>
</dbReference>
<proteinExistence type="inferred from homology"/>
<evidence type="ECO:0000256" key="4">
    <source>
        <dbReference type="ARBA" id="ARBA00022777"/>
    </source>
</evidence>
<organism evidence="8 9">
    <name type="scientific">Virgisporangium ochraceum</name>
    <dbReference type="NCBI Taxonomy" id="65505"/>
    <lineage>
        <taxon>Bacteria</taxon>
        <taxon>Bacillati</taxon>
        <taxon>Actinomycetota</taxon>
        <taxon>Actinomycetes</taxon>
        <taxon>Micromonosporales</taxon>
        <taxon>Micromonosporaceae</taxon>
        <taxon>Virgisporangium</taxon>
    </lineage>
</organism>
<dbReference type="GO" id="GO:0008443">
    <property type="term" value="F:phosphofructokinase activity"/>
    <property type="evidence" value="ECO:0007669"/>
    <property type="project" value="TreeGrafter"/>
</dbReference>
<dbReference type="RefSeq" id="WP_239160476.1">
    <property type="nucleotide sequence ID" value="NZ_BOPH01000073.1"/>
</dbReference>
<dbReference type="PANTHER" id="PTHR46566:SF2">
    <property type="entry name" value="ATP-DEPENDENT 6-PHOSPHOFRUCTOKINASE ISOZYME 2"/>
    <property type="match status" value="1"/>
</dbReference>
<evidence type="ECO:0000256" key="2">
    <source>
        <dbReference type="ARBA" id="ARBA00022679"/>
    </source>
</evidence>
<dbReference type="InterPro" id="IPR017583">
    <property type="entry name" value="Tagatose/fructose_Pkinase"/>
</dbReference>
<dbReference type="SUPFAM" id="SSF53613">
    <property type="entry name" value="Ribokinase-like"/>
    <property type="match status" value="1"/>
</dbReference>
<evidence type="ECO:0000256" key="5">
    <source>
        <dbReference type="ARBA" id="ARBA00022840"/>
    </source>
</evidence>
<evidence type="ECO:0000256" key="1">
    <source>
        <dbReference type="ARBA" id="ARBA00010688"/>
    </source>
</evidence>
<evidence type="ECO:0000313" key="8">
    <source>
        <dbReference type="EMBL" id="GIJ70132.1"/>
    </source>
</evidence>
<comment type="similarity">
    <text evidence="1">Belongs to the carbohydrate kinase PfkB family.</text>
</comment>
<dbReference type="PANTHER" id="PTHR46566">
    <property type="entry name" value="1-PHOSPHOFRUCTOKINASE-RELATED"/>
    <property type="match status" value="1"/>
</dbReference>
<name>A0A8J3ZW98_9ACTN</name>